<dbReference type="SUPFAM" id="SSF54427">
    <property type="entry name" value="NTF2-like"/>
    <property type="match status" value="1"/>
</dbReference>
<feature type="domain" description="DUF4440" evidence="1">
    <location>
        <begin position="11"/>
        <end position="111"/>
    </location>
</feature>
<organism evidence="2 3">
    <name type="scientific">Pseudaquabacterium pictum</name>
    <dbReference type="NCBI Taxonomy" id="2315236"/>
    <lineage>
        <taxon>Bacteria</taxon>
        <taxon>Pseudomonadati</taxon>
        <taxon>Pseudomonadota</taxon>
        <taxon>Betaproteobacteria</taxon>
        <taxon>Burkholderiales</taxon>
        <taxon>Sphaerotilaceae</taxon>
        <taxon>Pseudaquabacterium</taxon>
    </lineage>
</organism>
<dbReference type="RefSeq" id="WP_162520942.1">
    <property type="nucleotide sequence ID" value="NZ_BJCL01000029.1"/>
</dbReference>
<evidence type="ECO:0000313" key="3">
    <source>
        <dbReference type="Proteomes" id="UP000301751"/>
    </source>
</evidence>
<dbReference type="InterPro" id="IPR032710">
    <property type="entry name" value="NTF2-like_dom_sf"/>
</dbReference>
<name>A0A480B591_9BURK</name>
<dbReference type="EMBL" id="BJCL01000029">
    <property type="protein sequence ID" value="GCL66248.1"/>
    <property type="molecule type" value="Genomic_DNA"/>
</dbReference>
<dbReference type="AlphaFoldDB" id="A0A480B591"/>
<comment type="caution">
    <text evidence="2">The sequence shown here is derived from an EMBL/GenBank/DDBJ whole genome shotgun (WGS) entry which is preliminary data.</text>
</comment>
<evidence type="ECO:0000313" key="2">
    <source>
        <dbReference type="EMBL" id="GCL66248.1"/>
    </source>
</evidence>
<gene>
    <name evidence="2" type="ORF">AQPW35_53290</name>
</gene>
<evidence type="ECO:0000259" key="1">
    <source>
        <dbReference type="Pfam" id="PF14534"/>
    </source>
</evidence>
<keyword evidence="3" id="KW-1185">Reference proteome</keyword>
<reference evidence="3" key="1">
    <citation type="submission" date="2019-03" db="EMBL/GenBank/DDBJ databases">
        <title>Aquabacterium pictum sp.nov., the first bacteriochlorophyll a-containing freshwater bacterium in the genus Aquabacterium of the class Betaproteobacteria.</title>
        <authorList>
            <person name="Hirose S."/>
            <person name="Tank M."/>
            <person name="Hara E."/>
            <person name="Tamaki H."/>
            <person name="Takaichi S."/>
            <person name="Haruta S."/>
            <person name="Hanada S."/>
        </authorList>
    </citation>
    <scope>NUCLEOTIDE SEQUENCE [LARGE SCALE GENOMIC DNA]</scope>
    <source>
        <strain evidence="3">W35</strain>
    </source>
</reference>
<dbReference type="Proteomes" id="UP000301751">
    <property type="component" value="Unassembled WGS sequence"/>
</dbReference>
<protein>
    <submittedName>
        <fullName evidence="2">DUF4440 domain-containing protein</fullName>
    </submittedName>
</protein>
<dbReference type="Gene3D" id="3.10.450.50">
    <property type="match status" value="1"/>
</dbReference>
<dbReference type="InterPro" id="IPR027843">
    <property type="entry name" value="DUF4440"/>
</dbReference>
<accession>A0A480B591</accession>
<proteinExistence type="predicted"/>
<sequence length="127" mass="14001">MPDTTALTATLRQLEESILDPAVRADPARLRALLTPEFMEFGASGRVFDRDGIVAVLAAERPLAARQARGFKVRLIAPGAALTTWRVQRDDGVETLRSSVWQQQADGRWLMVFHQGTLAARDDEGTL</sequence>
<dbReference type="Pfam" id="PF14534">
    <property type="entry name" value="DUF4440"/>
    <property type="match status" value="1"/>
</dbReference>